<sequence>MAPADTVGLGRVLARPEYYHLQISLVRIRRDAQGLAHLARPVRYRVRPREYFYPASTVKLAAATLALEKLERLQATTSGLSADSPMRTDSAFIGQTCAVRDPSAANGRPSLGHYLRKMLLVSDNDAFNRLYEFVGPQELNGGLHRLGLRRARLVHRLSVGDGEPGWRHTNPVRFFADTAETQLLLAQPAAYWAAPMPPARVQPGSMFVGNAHLDGAGQLLAQPLDLSQKNVFSLPDLQRLLQAVVLPETVPSGQRPRLTPASYARLCEALSQLPPQSLSPHYDSLAYPSTYAKFLLGGGGEVRLPPGVRIYNKIGQAYGFLVDNAYVVDAAHGVEFLLAAVLYVNADGVLNDDQYDYESIGLPFLRELGRRVYEAELRRATKY</sequence>
<dbReference type="PANTHER" id="PTHR35333:SF3">
    <property type="entry name" value="BETA-LACTAMASE-TYPE TRANSPEPTIDASE FOLD CONTAINING PROTEIN"/>
    <property type="match status" value="1"/>
</dbReference>
<dbReference type="EC" id="3.5.2.6" evidence="3"/>
<dbReference type="PANTHER" id="PTHR35333">
    <property type="entry name" value="BETA-LACTAMASE"/>
    <property type="match status" value="1"/>
</dbReference>
<evidence type="ECO:0000313" key="6">
    <source>
        <dbReference type="Proteomes" id="UP001501243"/>
    </source>
</evidence>
<evidence type="ECO:0000256" key="3">
    <source>
        <dbReference type="ARBA" id="ARBA00012865"/>
    </source>
</evidence>
<keyword evidence="6" id="KW-1185">Reference proteome</keyword>
<dbReference type="Proteomes" id="UP001501243">
    <property type="component" value="Unassembled WGS sequence"/>
</dbReference>
<dbReference type="SUPFAM" id="SSF56601">
    <property type="entry name" value="beta-lactamase/transpeptidase-like"/>
    <property type="match status" value="1"/>
</dbReference>
<protein>
    <recommendedName>
        <fullName evidence="3">beta-lactamase</fullName>
        <ecNumber evidence="3">3.5.2.6</ecNumber>
    </recommendedName>
</protein>
<comment type="catalytic activity">
    <reaction evidence="1">
        <text>a beta-lactam + H2O = a substituted beta-amino acid</text>
        <dbReference type="Rhea" id="RHEA:20401"/>
        <dbReference type="ChEBI" id="CHEBI:15377"/>
        <dbReference type="ChEBI" id="CHEBI:35627"/>
        <dbReference type="ChEBI" id="CHEBI:140347"/>
        <dbReference type="EC" id="3.5.2.6"/>
    </reaction>
</comment>
<name>A0ABP8QRR9_9BACT</name>
<feature type="domain" description="Beta-lactamase class A catalytic" evidence="4">
    <location>
        <begin position="43"/>
        <end position="339"/>
    </location>
</feature>
<evidence type="ECO:0000256" key="2">
    <source>
        <dbReference type="ARBA" id="ARBA00009009"/>
    </source>
</evidence>
<dbReference type="EMBL" id="BAABGQ010000012">
    <property type="protein sequence ID" value="GAA4508264.1"/>
    <property type="molecule type" value="Genomic_DNA"/>
</dbReference>
<dbReference type="Pfam" id="PF13354">
    <property type="entry name" value="Beta-lactamase2"/>
    <property type="match status" value="1"/>
</dbReference>
<dbReference type="Gene3D" id="3.40.710.10">
    <property type="entry name" value="DD-peptidase/beta-lactamase superfamily"/>
    <property type="match status" value="1"/>
</dbReference>
<evidence type="ECO:0000256" key="1">
    <source>
        <dbReference type="ARBA" id="ARBA00001526"/>
    </source>
</evidence>
<dbReference type="InterPro" id="IPR000871">
    <property type="entry name" value="Beta-lactam_class-A"/>
</dbReference>
<accession>A0ABP8QRR9</accession>
<comment type="caution">
    <text evidence="5">The sequence shown here is derived from an EMBL/GenBank/DDBJ whole genome shotgun (WGS) entry which is preliminary data.</text>
</comment>
<evidence type="ECO:0000313" key="5">
    <source>
        <dbReference type="EMBL" id="GAA4508264.1"/>
    </source>
</evidence>
<dbReference type="InterPro" id="IPR012338">
    <property type="entry name" value="Beta-lactam/transpept-like"/>
</dbReference>
<organism evidence="5 6">
    <name type="scientific">Hymenobacter ginsengisoli</name>
    <dbReference type="NCBI Taxonomy" id="1051626"/>
    <lineage>
        <taxon>Bacteria</taxon>
        <taxon>Pseudomonadati</taxon>
        <taxon>Bacteroidota</taxon>
        <taxon>Cytophagia</taxon>
        <taxon>Cytophagales</taxon>
        <taxon>Hymenobacteraceae</taxon>
        <taxon>Hymenobacter</taxon>
    </lineage>
</organism>
<reference evidence="6" key="1">
    <citation type="journal article" date="2019" name="Int. J. Syst. Evol. Microbiol.">
        <title>The Global Catalogue of Microorganisms (GCM) 10K type strain sequencing project: providing services to taxonomists for standard genome sequencing and annotation.</title>
        <authorList>
            <consortium name="The Broad Institute Genomics Platform"/>
            <consortium name="The Broad Institute Genome Sequencing Center for Infectious Disease"/>
            <person name="Wu L."/>
            <person name="Ma J."/>
        </authorList>
    </citation>
    <scope>NUCLEOTIDE SEQUENCE [LARGE SCALE GENOMIC DNA]</scope>
    <source>
        <strain evidence="6">JCM 17841</strain>
    </source>
</reference>
<comment type="similarity">
    <text evidence="2">Belongs to the class-A beta-lactamase family.</text>
</comment>
<proteinExistence type="inferred from homology"/>
<gene>
    <name evidence="5" type="ORF">GCM10023172_40070</name>
</gene>
<evidence type="ECO:0000259" key="4">
    <source>
        <dbReference type="Pfam" id="PF13354"/>
    </source>
</evidence>
<dbReference type="InterPro" id="IPR045155">
    <property type="entry name" value="Beta-lactam_cat"/>
</dbReference>